<evidence type="ECO:0000313" key="2">
    <source>
        <dbReference type="RefSeq" id="XP_025409927.1"/>
    </source>
</evidence>
<evidence type="ECO:0000313" key="1">
    <source>
        <dbReference type="Proteomes" id="UP000694846"/>
    </source>
</evidence>
<dbReference type="GeneID" id="112683226"/>
<reference evidence="2" key="1">
    <citation type="submission" date="2025-08" db="UniProtKB">
        <authorList>
            <consortium name="RefSeq"/>
        </authorList>
    </citation>
    <scope>IDENTIFICATION</scope>
    <source>
        <tissue evidence="2">Whole body</tissue>
    </source>
</reference>
<sequence length="145" mass="16525">MMRISREHSLEYSEHVIQPYGGTFSSRFLSKEKKMVNHVMRRLAVIYSAIGTRRHMSSDFVLLIGAPLDFGYALFTCVRQYKQTGGILINGRVILTSSVAENGQNCTSLHPNTCNKKNVINDPPLYPRNRKKTFVNFMPTLITNQ</sequence>
<protein>
    <submittedName>
        <fullName evidence="2">Uncharacterized protein LOC112683226</fullName>
    </submittedName>
</protein>
<proteinExistence type="predicted"/>
<dbReference type="RefSeq" id="XP_025409927.1">
    <property type="nucleotide sequence ID" value="XM_025554142.1"/>
</dbReference>
<dbReference type="AlphaFoldDB" id="A0A8B8FHA9"/>
<name>A0A8B8FHA9_9HEMI</name>
<gene>
    <name evidence="2" type="primary">LOC112683226</name>
</gene>
<keyword evidence="1" id="KW-1185">Reference proteome</keyword>
<accession>A0A8B8FHA9</accession>
<dbReference type="Proteomes" id="UP000694846">
    <property type="component" value="Unplaced"/>
</dbReference>
<organism evidence="1 2">
    <name type="scientific">Sipha flava</name>
    <name type="common">yellow sugarcane aphid</name>
    <dbReference type="NCBI Taxonomy" id="143950"/>
    <lineage>
        <taxon>Eukaryota</taxon>
        <taxon>Metazoa</taxon>
        <taxon>Ecdysozoa</taxon>
        <taxon>Arthropoda</taxon>
        <taxon>Hexapoda</taxon>
        <taxon>Insecta</taxon>
        <taxon>Pterygota</taxon>
        <taxon>Neoptera</taxon>
        <taxon>Paraneoptera</taxon>
        <taxon>Hemiptera</taxon>
        <taxon>Sternorrhyncha</taxon>
        <taxon>Aphidomorpha</taxon>
        <taxon>Aphidoidea</taxon>
        <taxon>Aphididae</taxon>
        <taxon>Sipha</taxon>
    </lineage>
</organism>